<dbReference type="AlphaFoldDB" id="A4FZI9"/>
<evidence type="ECO:0000313" key="2">
    <source>
        <dbReference type="EMBL" id="ABO35623.1"/>
    </source>
</evidence>
<dbReference type="Proteomes" id="UP000000253">
    <property type="component" value="Chromosome"/>
</dbReference>
<keyword evidence="1" id="KW-0812">Transmembrane</keyword>
<dbReference type="STRING" id="402880.MmarC5_1325"/>
<name>A4FZI9_METM5</name>
<dbReference type="eggNOG" id="arCOG06605">
    <property type="taxonomic scope" value="Archaea"/>
</dbReference>
<proteinExistence type="predicted"/>
<feature type="transmembrane region" description="Helical" evidence="1">
    <location>
        <begin position="6"/>
        <end position="33"/>
    </location>
</feature>
<protein>
    <submittedName>
        <fullName evidence="2">Uncharacterized protein</fullName>
    </submittedName>
</protein>
<feature type="transmembrane region" description="Helical" evidence="1">
    <location>
        <begin position="159"/>
        <end position="177"/>
    </location>
</feature>
<keyword evidence="1" id="KW-0472">Membrane</keyword>
<keyword evidence="1" id="KW-1133">Transmembrane helix</keyword>
<organism evidence="2 3">
    <name type="scientific">Methanococcus maripaludis (strain C5 / ATCC BAA-1333)</name>
    <dbReference type="NCBI Taxonomy" id="402880"/>
    <lineage>
        <taxon>Archaea</taxon>
        <taxon>Methanobacteriati</taxon>
        <taxon>Methanobacteriota</taxon>
        <taxon>Methanomada group</taxon>
        <taxon>Methanococci</taxon>
        <taxon>Methanococcales</taxon>
        <taxon>Methanococcaceae</taxon>
        <taxon>Methanococcus</taxon>
    </lineage>
</organism>
<sequence>MKIQNINSLVATFIGGLYFKTYFPIILIFIVVLQNRIPKELLFVVTIYFILFGYLFNPGLMNLSSLGPFIIMILIPHLCILKDLFEINVQKNSLKINIFILILILVGYIYFECFLLGIGLLFFIKFQKLINKTIIVFLFPIIITFIIFLKYYEIIHKNYIYEIILITGLGIILYSTYMCYNTKNIKS</sequence>
<evidence type="ECO:0000256" key="1">
    <source>
        <dbReference type="SAM" id="Phobius"/>
    </source>
</evidence>
<accession>A4FZI9</accession>
<evidence type="ECO:0000313" key="3">
    <source>
        <dbReference type="Proteomes" id="UP000000253"/>
    </source>
</evidence>
<gene>
    <name evidence="2" type="ordered locus">MmarC5_1325</name>
</gene>
<dbReference type="KEGG" id="mmq:MmarC5_1325"/>
<dbReference type="HOGENOM" id="CLU_1472106_0_0_2"/>
<reference evidence="2 3" key="1">
    <citation type="submission" date="2007-03" db="EMBL/GenBank/DDBJ databases">
        <title>Complete sequence of chromosome of Methanococcus maripaludis C5.</title>
        <authorList>
            <consortium name="US DOE Joint Genome Institute"/>
            <person name="Copeland A."/>
            <person name="Lucas S."/>
            <person name="Lapidus A."/>
            <person name="Barry K."/>
            <person name="Glavina del Rio T."/>
            <person name="Dalin E."/>
            <person name="Tice H."/>
            <person name="Pitluck S."/>
            <person name="Chertkov O."/>
            <person name="Brettin T."/>
            <person name="Bruce D."/>
            <person name="Han C."/>
            <person name="Detter J.C."/>
            <person name="Schmutz J."/>
            <person name="Larimer F."/>
            <person name="Land M."/>
            <person name="Hauser L."/>
            <person name="Kyrpides N."/>
            <person name="Mikhailova N."/>
            <person name="Sieprawska-Lupa M."/>
            <person name="Whitman W.B."/>
            <person name="Richardson P."/>
        </authorList>
    </citation>
    <scope>NUCLEOTIDE SEQUENCE [LARGE SCALE GENOMIC DNA]</scope>
    <source>
        <strain evidence="3">C5 / ATCC BAA-1333</strain>
    </source>
</reference>
<feature type="transmembrane region" description="Helical" evidence="1">
    <location>
        <begin position="130"/>
        <end position="152"/>
    </location>
</feature>
<feature type="transmembrane region" description="Helical" evidence="1">
    <location>
        <begin position="97"/>
        <end position="124"/>
    </location>
</feature>
<feature type="transmembrane region" description="Helical" evidence="1">
    <location>
        <begin position="40"/>
        <end position="60"/>
    </location>
</feature>
<dbReference type="EMBL" id="CP000609">
    <property type="protein sequence ID" value="ABO35623.1"/>
    <property type="molecule type" value="Genomic_DNA"/>
</dbReference>